<organism evidence="1">
    <name type="scientific">Arion vulgaris</name>
    <dbReference type="NCBI Taxonomy" id="1028688"/>
    <lineage>
        <taxon>Eukaryota</taxon>
        <taxon>Metazoa</taxon>
        <taxon>Spiralia</taxon>
        <taxon>Lophotrochozoa</taxon>
        <taxon>Mollusca</taxon>
        <taxon>Gastropoda</taxon>
        <taxon>Heterobranchia</taxon>
        <taxon>Euthyneura</taxon>
        <taxon>Panpulmonata</taxon>
        <taxon>Eupulmonata</taxon>
        <taxon>Stylommatophora</taxon>
        <taxon>Helicina</taxon>
        <taxon>Arionoidea</taxon>
        <taxon>Arionidae</taxon>
        <taxon>Arion</taxon>
    </lineage>
</organism>
<feature type="non-terminal residue" evidence="1">
    <location>
        <position position="1"/>
    </location>
</feature>
<name>A0A0B6YJA5_9EUPU</name>
<dbReference type="EMBL" id="HACG01009438">
    <property type="protein sequence ID" value="CEK56303.1"/>
    <property type="molecule type" value="Transcribed_RNA"/>
</dbReference>
<accession>A0A0B6YJA5</accession>
<protein>
    <submittedName>
        <fullName evidence="1">Uncharacterized protein</fullName>
    </submittedName>
</protein>
<evidence type="ECO:0000313" key="1">
    <source>
        <dbReference type="EMBL" id="CEK56303.1"/>
    </source>
</evidence>
<gene>
    <name evidence="1" type="primary">ORF27318</name>
</gene>
<dbReference type="AlphaFoldDB" id="A0A0B6YJA5"/>
<reference evidence="1" key="1">
    <citation type="submission" date="2014-12" db="EMBL/GenBank/DDBJ databases">
        <title>Insight into the proteome of Arion vulgaris.</title>
        <authorList>
            <person name="Aradska J."/>
            <person name="Bulat T."/>
            <person name="Smidak R."/>
            <person name="Sarate P."/>
            <person name="Gangsoo J."/>
            <person name="Sialana F."/>
            <person name="Bilban M."/>
            <person name="Lubec G."/>
        </authorList>
    </citation>
    <scope>NUCLEOTIDE SEQUENCE</scope>
    <source>
        <tissue evidence="1">Skin</tissue>
    </source>
</reference>
<sequence>GHDFVVTDISSKHEKLSFSNLQLEEAGRVNLANSNCNSYTSRADLGDTKAGSLDILTQQELKKQFCSLSQPRSRNQKVKQLQDSNRDVTIFSSPSNGVMDSSRVPDNKRHLNNGHFLDMNTPIFTEDLLTAACVGNSNDTDKDGSVHSEWCVQRMDQFQSKKTKYMSDIGTITFSEDM</sequence>
<proteinExistence type="predicted"/>